<name>A0A1N7GWA2_9NOCA</name>
<gene>
    <name evidence="1" type="ORF">SAMN05445060_3169</name>
</gene>
<evidence type="ECO:0000313" key="1">
    <source>
        <dbReference type="EMBL" id="SIS16871.1"/>
    </source>
</evidence>
<sequence length="301" mass="32238">MVALLVIAGVATAVVLVLQVSRPTIDKVQANDCVSVKGDNSNADVTKVDCQGDFSFTIAEKVGKNDPCPGEQYNRITAQGSDAKLCVVPNFRQGRCYQVPGDSNTRLVDFREIHCGDALAPNTRQVEVFTRTPTDSTADCVDGVSYDRPTAVSYCFDKKVDDLGELNVEDCVNLSRADGLSSSPLEVRKTSCGAKVFSFTVASKVSGTDTCPGYDRVTDLLHGSGMCVVPNMTQGLCYQIPTTSDELTDYTAADCADTPKTDTTVVKVVSRQETTPPTCGDGETPLPYSLPRPVGYCLQTQ</sequence>
<dbReference type="Proteomes" id="UP000186218">
    <property type="component" value="Unassembled WGS sequence"/>
</dbReference>
<organism evidence="1 2">
    <name type="scientific">Williamsia sterculiae</name>
    <dbReference type="NCBI Taxonomy" id="1344003"/>
    <lineage>
        <taxon>Bacteria</taxon>
        <taxon>Bacillati</taxon>
        <taxon>Actinomycetota</taxon>
        <taxon>Actinomycetes</taxon>
        <taxon>Mycobacteriales</taxon>
        <taxon>Nocardiaceae</taxon>
        <taxon>Williamsia</taxon>
    </lineage>
</organism>
<proteinExistence type="predicted"/>
<evidence type="ECO:0000313" key="2">
    <source>
        <dbReference type="Proteomes" id="UP000186218"/>
    </source>
</evidence>
<accession>A0A1N7GWA2</accession>
<reference evidence="1 2" key="1">
    <citation type="submission" date="2017-01" db="EMBL/GenBank/DDBJ databases">
        <authorList>
            <person name="Mah S.A."/>
            <person name="Swanson W.J."/>
            <person name="Moy G.W."/>
            <person name="Vacquier V.D."/>
        </authorList>
    </citation>
    <scope>NUCLEOTIDE SEQUENCE [LARGE SCALE GENOMIC DNA]</scope>
    <source>
        <strain evidence="1 2">CPCC 203464</strain>
    </source>
</reference>
<dbReference type="EMBL" id="FTNT01000010">
    <property type="protein sequence ID" value="SIS16871.1"/>
    <property type="molecule type" value="Genomic_DNA"/>
</dbReference>
<keyword evidence="2" id="KW-1185">Reference proteome</keyword>
<protein>
    <submittedName>
        <fullName evidence="1">Uncharacterized protein</fullName>
    </submittedName>
</protein>
<dbReference type="AlphaFoldDB" id="A0A1N7GWA2"/>